<evidence type="ECO:0000313" key="7">
    <source>
        <dbReference type="Proteomes" id="UP001500449"/>
    </source>
</evidence>
<feature type="DNA-binding region" description="H-T-H motif" evidence="4">
    <location>
        <begin position="37"/>
        <end position="56"/>
    </location>
</feature>
<name>A0ABN2MHX5_9PSEU</name>
<dbReference type="Pfam" id="PF16925">
    <property type="entry name" value="TetR_C_13"/>
    <property type="match status" value="1"/>
</dbReference>
<evidence type="ECO:0000313" key="6">
    <source>
        <dbReference type="EMBL" id="GAA1827105.1"/>
    </source>
</evidence>
<proteinExistence type="predicted"/>
<dbReference type="PROSITE" id="PS01081">
    <property type="entry name" value="HTH_TETR_1"/>
    <property type="match status" value="1"/>
</dbReference>
<dbReference type="InterPro" id="IPR011075">
    <property type="entry name" value="TetR_C"/>
</dbReference>
<dbReference type="InterPro" id="IPR023772">
    <property type="entry name" value="DNA-bd_HTH_TetR-type_CS"/>
</dbReference>
<keyword evidence="2 4" id="KW-0238">DNA-binding</keyword>
<accession>A0ABN2MHX5</accession>
<keyword evidence="1" id="KW-0805">Transcription regulation</keyword>
<dbReference type="SUPFAM" id="SSF46689">
    <property type="entry name" value="Homeodomain-like"/>
    <property type="match status" value="1"/>
</dbReference>
<dbReference type="Proteomes" id="UP001500449">
    <property type="component" value="Unassembled WGS sequence"/>
</dbReference>
<organism evidence="6 7">
    <name type="scientific">Pseudonocardia ailaonensis</name>
    <dbReference type="NCBI Taxonomy" id="367279"/>
    <lineage>
        <taxon>Bacteria</taxon>
        <taxon>Bacillati</taxon>
        <taxon>Actinomycetota</taxon>
        <taxon>Actinomycetes</taxon>
        <taxon>Pseudonocardiales</taxon>
        <taxon>Pseudonocardiaceae</taxon>
        <taxon>Pseudonocardia</taxon>
    </lineage>
</organism>
<dbReference type="RefSeq" id="WP_344411473.1">
    <property type="nucleotide sequence ID" value="NZ_BAAAQK010000001.1"/>
</dbReference>
<keyword evidence="3" id="KW-0804">Transcription</keyword>
<dbReference type="InterPro" id="IPR036271">
    <property type="entry name" value="Tet_transcr_reg_TetR-rel_C_sf"/>
</dbReference>
<dbReference type="InterPro" id="IPR001647">
    <property type="entry name" value="HTH_TetR"/>
</dbReference>
<sequence length="202" mass="21602">MQDTGRRPVGRPRGFDADEALERAMLLFWEQGYEGTSLTDLTAAMGITRTSMYAAFGNKEELFRKALRRYTEGPAAYAARALAEPTARGVATTFLRGAVEASSRPAYPAGCLAVQGSLAAGDGGRIARDALLAWRDEGWLRLRDRFGQAVDEGDLPGDTDPALLARYVMTVANGVAVQAVGGAGRAELQQVADAALRNWPPV</sequence>
<keyword evidence="7" id="KW-1185">Reference proteome</keyword>
<evidence type="ECO:0000256" key="1">
    <source>
        <dbReference type="ARBA" id="ARBA00023015"/>
    </source>
</evidence>
<dbReference type="Gene3D" id="1.10.10.60">
    <property type="entry name" value="Homeodomain-like"/>
    <property type="match status" value="1"/>
</dbReference>
<dbReference type="PANTHER" id="PTHR47506">
    <property type="entry name" value="TRANSCRIPTIONAL REGULATORY PROTEIN"/>
    <property type="match status" value="1"/>
</dbReference>
<dbReference type="Gene3D" id="1.10.357.10">
    <property type="entry name" value="Tetracycline Repressor, domain 2"/>
    <property type="match status" value="1"/>
</dbReference>
<evidence type="ECO:0000256" key="2">
    <source>
        <dbReference type="ARBA" id="ARBA00023125"/>
    </source>
</evidence>
<dbReference type="Pfam" id="PF00440">
    <property type="entry name" value="TetR_N"/>
    <property type="match status" value="1"/>
</dbReference>
<dbReference type="PRINTS" id="PR00455">
    <property type="entry name" value="HTHTETR"/>
</dbReference>
<dbReference type="EMBL" id="BAAAQK010000001">
    <property type="protein sequence ID" value="GAA1827105.1"/>
    <property type="molecule type" value="Genomic_DNA"/>
</dbReference>
<dbReference type="SUPFAM" id="SSF48498">
    <property type="entry name" value="Tetracyclin repressor-like, C-terminal domain"/>
    <property type="match status" value="1"/>
</dbReference>
<dbReference type="InterPro" id="IPR009057">
    <property type="entry name" value="Homeodomain-like_sf"/>
</dbReference>
<dbReference type="PROSITE" id="PS50977">
    <property type="entry name" value="HTH_TETR_2"/>
    <property type="match status" value="1"/>
</dbReference>
<dbReference type="PANTHER" id="PTHR47506:SF1">
    <property type="entry name" value="HTH-TYPE TRANSCRIPTIONAL REGULATOR YJDC"/>
    <property type="match status" value="1"/>
</dbReference>
<feature type="domain" description="HTH tetR-type" evidence="5">
    <location>
        <begin position="14"/>
        <end position="74"/>
    </location>
</feature>
<protein>
    <submittedName>
        <fullName evidence="6">TetR/AcrR family transcriptional regulator</fullName>
    </submittedName>
</protein>
<comment type="caution">
    <text evidence="6">The sequence shown here is derived from an EMBL/GenBank/DDBJ whole genome shotgun (WGS) entry which is preliminary data.</text>
</comment>
<evidence type="ECO:0000256" key="4">
    <source>
        <dbReference type="PROSITE-ProRule" id="PRU00335"/>
    </source>
</evidence>
<gene>
    <name evidence="6" type="ORF">GCM10009836_00950</name>
</gene>
<evidence type="ECO:0000259" key="5">
    <source>
        <dbReference type="PROSITE" id="PS50977"/>
    </source>
</evidence>
<evidence type="ECO:0000256" key="3">
    <source>
        <dbReference type="ARBA" id="ARBA00023163"/>
    </source>
</evidence>
<reference evidence="6 7" key="1">
    <citation type="journal article" date="2019" name="Int. J. Syst. Evol. Microbiol.">
        <title>The Global Catalogue of Microorganisms (GCM) 10K type strain sequencing project: providing services to taxonomists for standard genome sequencing and annotation.</title>
        <authorList>
            <consortium name="The Broad Institute Genomics Platform"/>
            <consortium name="The Broad Institute Genome Sequencing Center for Infectious Disease"/>
            <person name="Wu L."/>
            <person name="Ma J."/>
        </authorList>
    </citation>
    <scope>NUCLEOTIDE SEQUENCE [LARGE SCALE GENOMIC DNA]</scope>
    <source>
        <strain evidence="6 7">JCM 16009</strain>
    </source>
</reference>